<dbReference type="RefSeq" id="WP_093520866.1">
    <property type="nucleotide sequence ID" value="NZ_FOSK01000008.1"/>
</dbReference>
<proteinExistence type="predicted"/>
<accession>A0A1I4BRY1</accession>
<evidence type="ECO:0000313" key="2">
    <source>
        <dbReference type="EMBL" id="SFK70631.1"/>
    </source>
</evidence>
<organism evidence="2 3">
    <name type="scientific">Pseudovibrio ascidiaceicola</name>
    <dbReference type="NCBI Taxonomy" id="285279"/>
    <lineage>
        <taxon>Bacteria</taxon>
        <taxon>Pseudomonadati</taxon>
        <taxon>Pseudomonadota</taxon>
        <taxon>Alphaproteobacteria</taxon>
        <taxon>Hyphomicrobiales</taxon>
        <taxon>Stappiaceae</taxon>
        <taxon>Pseudovibrio</taxon>
    </lineage>
</organism>
<feature type="compositionally biased region" description="Basic and acidic residues" evidence="1">
    <location>
        <begin position="97"/>
        <end position="109"/>
    </location>
</feature>
<feature type="region of interest" description="Disordered" evidence="1">
    <location>
        <begin position="149"/>
        <end position="179"/>
    </location>
</feature>
<dbReference type="InterPro" id="IPR003772">
    <property type="entry name" value="YceD"/>
</dbReference>
<feature type="region of interest" description="Disordered" evidence="1">
    <location>
        <begin position="97"/>
        <end position="124"/>
    </location>
</feature>
<gene>
    <name evidence="2" type="ORF">SAMN04488518_10878</name>
</gene>
<dbReference type="Proteomes" id="UP000199598">
    <property type="component" value="Unassembled WGS sequence"/>
</dbReference>
<protein>
    <submittedName>
        <fullName evidence="2">Uncharacterized metal-binding protein YceD, DUF177 family</fullName>
    </submittedName>
</protein>
<dbReference type="Pfam" id="PF02620">
    <property type="entry name" value="YceD"/>
    <property type="match status" value="1"/>
</dbReference>
<feature type="compositionally biased region" description="Basic and acidic residues" evidence="1">
    <location>
        <begin position="153"/>
        <end position="163"/>
    </location>
</feature>
<name>A0A1I4BRY1_9HYPH</name>
<evidence type="ECO:0000256" key="1">
    <source>
        <dbReference type="SAM" id="MobiDB-lite"/>
    </source>
</evidence>
<feature type="compositionally biased region" description="Acidic residues" evidence="1">
    <location>
        <begin position="110"/>
        <end position="124"/>
    </location>
</feature>
<dbReference type="EMBL" id="FOSK01000008">
    <property type="protein sequence ID" value="SFK70631.1"/>
    <property type="molecule type" value="Genomic_DNA"/>
</dbReference>
<comment type="caution">
    <text evidence="2">The sequence shown here is derived from an EMBL/GenBank/DDBJ whole genome shotgun (WGS) entry which is preliminary data.</text>
</comment>
<sequence length="190" mass="21779">MAETEYPWAYFFDAVRLGKKTKQVKLVLNESERAQIAKAYDLIELPEFEADLEVRPWRRDGLAVRGHIRAKAIQQCVVTLEPVECMVDEEFDRTFLPDQDSRGRRRSDDDTLEVDLDIDESDPPDYFEGPQVDFGAVVCEHFALGLDPFPRAKGVEMDDKYAPDPEEELKQDEEQKPSPFAALEALKGKK</sequence>
<keyword evidence="3" id="KW-1185">Reference proteome</keyword>
<evidence type="ECO:0000313" key="3">
    <source>
        <dbReference type="Proteomes" id="UP000199598"/>
    </source>
</evidence>
<reference evidence="2 3" key="1">
    <citation type="submission" date="2016-10" db="EMBL/GenBank/DDBJ databases">
        <authorList>
            <person name="Varghese N."/>
            <person name="Submissions S."/>
        </authorList>
    </citation>
    <scope>NUCLEOTIDE SEQUENCE [LARGE SCALE GENOMIC DNA]</scope>
    <source>
        <strain evidence="2 3">DSM 16392</strain>
    </source>
</reference>